<dbReference type="AlphaFoldDB" id="A0A9P0K448"/>
<name>A0A9P0K448_ACAOB</name>
<sequence length="113" mass="13684">MKTAIKRTSKFLQDKYVDNSSRICCQYIDEFLRNTARFQAKASKNVHDFHTIFEEIKKRLRDAMRPKVIRRSIEFIIERMNRLITVACWRISIVQMKPELWNNLIFLHLIQLI</sequence>
<reference evidence="1" key="1">
    <citation type="submission" date="2022-03" db="EMBL/GenBank/DDBJ databases">
        <authorList>
            <person name="Sayadi A."/>
        </authorList>
    </citation>
    <scope>NUCLEOTIDE SEQUENCE</scope>
</reference>
<proteinExistence type="predicted"/>
<evidence type="ECO:0000313" key="1">
    <source>
        <dbReference type="EMBL" id="CAH1963917.1"/>
    </source>
</evidence>
<keyword evidence="2" id="KW-1185">Reference proteome</keyword>
<protein>
    <submittedName>
        <fullName evidence="1">Uncharacterized protein</fullName>
    </submittedName>
</protein>
<accession>A0A9P0K448</accession>
<gene>
    <name evidence="1" type="ORF">ACAOBT_LOCUS5494</name>
</gene>
<dbReference type="EMBL" id="CAKOFQ010006712">
    <property type="protein sequence ID" value="CAH1963917.1"/>
    <property type="molecule type" value="Genomic_DNA"/>
</dbReference>
<comment type="caution">
    <text evidence="1">The sequence shown here is derived from an EMBL/GenBank/DDBJ whole genome shotgun (WGS) entry which is preliminary data.</text>
</comment>
<dbReference type="Proteomes" id="UP001152888">
    <property type="component" value="Unassembled WGS sequence"/>
</dbReference>
<evidence type="ECO:0000313" key="2">
    <source>
        <dbReference type="Proteomes" id="UP001152888"/>
    </source>
</evidence>
<organism evidence="1 2">
    <name type="scientific">Acanthoscelides obtectus</name>
    <name type="common">Bean weevil</name>
    <name type="synonym">Bruchus obtectus</name>
    <dbReference type="NCBI Taxonomy" id="200917"/>
    <lineage>
        <taxon>Eukaryota</taxon>
        <taxon>Metazoa</taxon>
        <taxon>Ecdysozoa</taxon>
        <taxon>Arthropoda</taxon>
        <taxon>Hexapoda</taxon>
        <taxon>Insecta</taxon>
        <taxon>Pterygota</taxon>
        <taxon>Neoptera</taxon>
        <taxon>Endopterygota</taxon>
        <taxon>Coleoptera</taxon>
        <taxon>Polyphaga</taxon>
        <taxon>Cucujiformia</taxon>
        <taxon>Chrysomeloidea</taxon>
        <taxon>Chrysomelidae</taxon>
        <taxon>Bruchinae</taxon>
        <taxon>Bruchini</taxon>
        <taxon>Acanthoscelides</taxon>
    </lineage>
</organism>